<dbReference type="EMBL" id="CP064795">
    <property type="protein sequence ID" value="QPG05738.1"/>
    <property type="molecule type" value="Genomic_DNA"/>
</dbReference>
<reference evidence="2 3" key="1">
    <citation type="submission" date="2020-11" db="EMBL/GenBank/DDBJ databases">
        <title>Complete genome sequence for Salinimonas sp. strain G2-b.</title>
        <authorList>
            <person name="Park S.-J."/>
        </authorList>
    </citation>
    <scope>NUCLEOTIDE SEQUENCE [LARGE SCALE GENOMIC DNA]</scope>
    <source>
        <strain evidence="2 3">G2-b</strain>
    </source>
</reference>
<proteinExistence type="predicted"/>
<organism evidence="2 3">
    <name type="scientific">Salinimonas marina</name>
    <dbReference type="NCBI Taxonomy" id="2785918"/>
    <lineage>
        <taxon>Bacteria</taxon>
        <taxon>Pseudomonadati</taxon>
        <taxon>Pseudomonadota</taxon>
        <taxon>Gammaproteobacteria</taxon>
        <taxon>Alteromonadales</taxon>
        <taxon>Alteromonadaceae</taxon>
        <taxon>Alteromonas/Salinimonas group</taxon>
        <taxon>Salinimonas</taxon>
    </lineage>
</organism>
<dbReference type="Proteomes" id="UP000595095">
    <property type="component" value="Chromosome"/>
</dbReference>
<dbReference type="InterPro" id="IPR027417">
    <property type="entry name" value="P-loop_NTPase"/>
</dbReference>
<accession>A0A7S9DXK3</accession>
<dbReference type="SUPFAM" id="SSF52540">
    <property type="entry name" value="P-loop containing nucleoside triphosphate hydrolases"/>
    <property type="match status" value="1"/>
</dbReference>
<gene>
    <name evidence="2" type="ORF">IT774_00110</name>
</gene>
<protein>
    <recommendedName>
        <fullName evidence="1">Putative endonuclease Z1 domain-containing protein</fullName>
    </recommendedName>
</protein>
<dbReference type="AlphaFoldDB" id="A0A7S9DXK3"/>
<dbReference type="RefSeq" id="WP_195810821.1">
    <property type="nucleotide sequence ID" value="NZ_CP064795.1"/>
</dbReference>
<sequence length="531" mass="60346">MDFDSTLGFLKVGLDKAINGRFPVEKGYIQQFVDESEIAPLLTKSEKKKLSRHLETIYGTTQERGHTLTNDFREWYPERKAETQFYYWKRLHSYWLTTSALPVQVVQTIDSVTDEIIGYLGDPNDSNSWRRRGLVMGHVQSGKTTNYSALISKAADIGYRIIVVLAGITNSLRYQTQIRLDEAFVGKSSLGDDYNIQTYPVSYVLNTSSEHISPRHPYCGTTQNSDFSVKTAKAVTASEGNFAEPILFVTKKNEKVLGRLIDWLQGLRQGSALEGPMLIIDDEADNASVNTSKDPGLATRINQRVRSLMQTSRRTSYVGYTATPFANIFIDPDTEDEMLENDLFPEHFIKSLTPPDNYIGANKLFPQEHHPLAEACVKIIPDDYQDLLPVSHKASHQLDALPVSLEEAVFHYLLVRAVRVLNDDGDKNSSMLVNVSRFNAVQHQVHELIYRLLYNIKSSVETWAKSDFWNKSDMLKSMAAIWEAEFESTVEITWDELRTVLNRALSPVEVKLVNMQGEGWIILMLLNRDYI</sequence>
<keyword evidence="3" id="KW-1185">Reference proteome</keyword>
<dbReference type="Pfam" id="PF10593">
    <property type="entry name" value="Z1"/>
    <property type="match status" value="1"/>
</dbReference>
<dbReference type="InterPro" id="IPR018310">
    <property type="entry name" value="Put_endonuclease_Z1-dom"/>
</dbReference>
<dbReference type="KEGG" id="smaa:IT774_00110"/>
<feature type="domain" description="Putative endonuclease Z1" evidence="1">
    <location>
        <begin position="404"/>
        <end position="516"/>
    </location>
</feature>
<evidence type="ECO:0000259" key="1">
    <source>
        <dbReference type="Pfam" id="PF10593"/>
    </source>
</evidence>
<evidence type="ECO:0000313" key="3">
    <source>
        <dbReference type="Proteomes" id="UP000595095"/>
    </source>
</evidence>
<evidence type="ECO:0000313" key="2">
    <source>
        <dbReference type="EMBL" id="QPG05738.1"/>
    </source>
</evidence>
<name>A0A7S9DXK3_9ALTE</name>